<reference evidence="1 2" key="1">
    <citation type="submission" date="2019-07" db="EMBL/GenBank/DDBJ databases">
        <title>Whole genome shotgun sequence of Myxococcus fulvus NBRC 100333.</title>
        <authorList>
            <person name="Hosoyama A."/>
            <person name="Uohara A."/>
            <person name="Ohji S."/>
            <person name="Ichikawa N."/>
        </authorList>
    </citation>
    <scope>NUCLEOTIDE SEQUENCE [LARGE SCALE GENOMIC DNA]</scope>
    <source>
        <strain evidence="1 2">NBRC 100333</strain>
    </source>
</reference>
<evidence type="ECO:0000313" key="2">
    <source>
        <dbReference type="Proteomes" id="UP000321514"/>
    </source>
</evidence>
<dbReference type="EMBL" id="BJXR01000009">
    <property type="protein sequence ID" value="GEN05498.1"/>
    <property type="molecule type" value="Genomic_DNA"/>
</dbReference>
<dbReference type="PROSITE" id="PS51257">
    <property type="entry name" value="PROKAR_LIPOPROTEIN"/>
    <property type="match status" value="1"/>
</dbReference>
<name>A0A511SWF9_MYXFU</name>
<gene>
    <name evidence="1" type="ORF">MFU01_05350</name>
</gene>
<dbReference type="AlphaFoldDB" id="A0A511SWF9"/>
<organism evidence="1 2">
    <name type="scientific">Myxococcus fulvus</name>
    <dbReference type="NCBI Taxonomy" id="33"/>
    <lineage>
        <taxon>Bacteria</taxon>
        <taxon>Pseudomonadati</taxon>
        <taxon>Myxococcota</taxon>
        <taxon>Myxococcia</taxon>
        <taxon>Myxococcales</taxon>
        <taxon>Cystobacterineae</taxon>
        <taxon>Myxococcaceae</taxon>
        <taxon>Myxococcus</taxon>
    </lineage>
</organism>
<dbReference type="Proteomes" id="UP000321514">
    <property type="component" value="Unassembled WGS sequence"/>
</dbReference>
<evidence type="ECO:0000313" key="1">
    <source>
        <dbReference type="EMBL" id="GEN05498.1"/>
    </source>
</evidence>
<proteinExistence type="predicted"/>
<comment type="caution">
    <text evidence="1">The sequence shown here is derived from an EMBL/GenBank/DDBJ whole genome shotgun (WGS) entry which is preliminary data.</text>
</comment>
<sequence>MTPIIRTMTLLSLMGATACGGSGDGSLGGAAGAPDTLGTSEAELTGTEVTLPVCDPALRTSNWLCWLDGDKQTACPSGQTPWSHWLHPYSAATYVRADPLRGAREVKAASLYWGTFDNFLYRVEKVKCDLANATYEAASWSRYTGSPVLQAKLTSYVDHIRPAVVRGTAFVSLDEYYCAAAGGCSTATTLRLVIKQRGGPFPDWIQVASRDLPIVQHAPVGAFEVETLVEPGMQVTFELYVVNSYNSISELIFHDLRLFTETCIPDLSNPGQCMP</sequence>
<protein>
    <recommendedName>
        <fullName evidence="3">Lipoprotein</fullName>
    </recommendedName>
</protein>
<evidence type="ECO:0008006" key="3">
    <source>
        <dbReference type="Google" id="ProtNLM"/>
    </source>
</evidence>
<dbReference type="OrthoDB" id="5385465at2"/>
<accession>A0A511SWF9</accession>